<feature type="compositionally biased region" description="Basic residues" evidence="1">
    <location>
        <begin position="37"/>
        <end position="47"/>
    </location>
</feature>
<accession>A0A5J4KB94</accession>
<feature type="region of interest" description="Disordered" evidence="1">
    <location>
        <begin position="1"/>
        <end position="95"/>
    </location>
</feature>
<evidence type="ECO:0000313" key="2">
    <source>
        <dbReference type="EMBL" id="GER83931.1"/>
    </source>
</evidence>
<name>A0A5J4KB94_9CHLR</name>
<comment type="caution">
    <text evidence="2">The sequence shown here is derived from an EMBL/GenBank/DDBJ whole genome shotgun (WGS) entry which is preliminary data.</text>
</comment>
<feature type="compositionally biased region" description="Basic and acidic residues" evidence="1">
    <location>
        <begin position="25"/>
        <end position="35"/>
    </location>
</feature>
<feature type="compositionally biased region" description="Basic and acidic residues" evidence="1">
    <location>
        <begin position="1"/>
        <end position="12"/>
    </location>
</feature>
<proteinExistence type="predicted"/>
<gene>
    <name evidence="2" type="ORF">KTAU_25680</name>
</gene>
<dbReference type="AlphaFoldDB" id="A0A5J4KB94"/>
<sequence length="95" mass="10483">MDPFGSREEKKLPGRSPDASGDLADMCHRRAEPRHTALVRRLQRKRQAPASLAVEKPVPGKELSSKKVPRTRVREPTLSGRSDARATGQGKRVAC</sequence>
<organism evidence="2 3">
    <name type="scientific">Thermogemmatispora aurantia</name>
    <dbReference type="NCBI Taxonomy" id="2045279"/>
    <lineage>
        <taxon>Bacteria</taxon>
        <taxon>Bacillati</taxon>
        <taxon>Chloroflexota</taxon>
        <taxon>Ktedonobacteria</taxon>
        <taxon>Thermogemmatisporales</taxon>
        <taxon>Thermogemmatisporaceae</taxon>
        <taxon>Thermogemmatispora</taxon>
    </lineage>
</organism>
<dbReference type="EMBL" id="BKZV01000003">
    <property type="protein sequence ID" value="GER83931.1"/>
    <property type="molecule type" value="Genomic_DNA"/>
</dbReference>
<dbReference type="Proteomes" id="UP000334820">
    <property type="component" value="Unassembled WGS sequence"/>
</dbReference>
<keyword evidence="3" id="KW-1185">Reference proteome</keyword>
<reference evidence="2 3" key="1">
    <citation type="journal article" date="2019" name="Int. J. Syst. Evol. Microbiol.">
        <title>Thermogemmatispora aurantia sp. nov. and Thermogemmatispora argillosa sp. nov., within the class Ktedonobacteria, and emended description of the genus Thermogemmatispora.</title>
        <authorList>
            <person name="Zheng Y."/>
            <person name="Wang C.M."/>
            <person name="Sakai Y."/>
            <person name="Abe K."/>
            <person name="Yokota A."/>
            <person name="Yabe S."/>
        </authorList>
    </citation>
    <scope>NUCLEOTIDE SEQUENCE [LARGE SCALE GENOMIC DNA]</scope>
    <source>
        <strain evidence="2 3">A1-2</strain>
    </source>
</reference>
<evidence type="ECO:0000313" key="3">
    <source>
        <dbReference type="Proteomes" id="UP000334820"/>
    </source>
</evidence>
<evidence type="ECO:0000256" key="1">
    <source>
        <dbReference type="SAM" id="MobiDB-lite"/>
    </source>
</evidence>
<protein>
    <submittedName>
        <fullName evidence="2">Uncharacterized protein</fullName>
    </submittedName>
</protein>